<feature type="compositionally biased region" description="Polar residues" evidence="6">
    <location>
        <begin position="134"/>
        <end position="148"/>
    </location>
</feature>
<keyword evidence="4 7" id="KW-1133">Transmembrane helix</keyword>
<accession>A0A3S5A5P0</accession>
<dbReference type="AlphaFoldDB" id="A0A3S5A5P0"/>
<evidence type="ECO:0000256" key="7">
    <source>
        <dbReference type="SAM" id="Phobius"/>
    </source>
</evidence>
<comment type="caution">
    <text evidence="8">The sequence shown here is derived from an EMBL/GenBank/DDBJ whole genome shotgun (WGS) entry which is preliminary data.</text>
</comment>
<gene>
    <name evidence="8" type="ORF">PXEA_LOCUS9091</name>
</gene>
<dbReference type="GO" id="GO:0016020">
    <property type="term" value="C:membrane"/>
    <property type="evidence" value="ECO:0007669"/>
    <property type="project" value="UniProtKB-SubCell"/>
</dbReference>
<dbReference type="PANTHER" id="PTHR21355:SF0">
    <property type="entry name" value="G-PROTEIN COUPLED RECEPTOR-ASSOCIATED PROTEIN LMBRD2"/>
    <property type="match status" value="1"/>
</dbReference>
<keyword evidence="9" id="KW-1185">Reference proteome</keyword>
<dbReference type="OrthoDB" id="6284759at2759"/>
<evidence type="ECO:0000256" key="4">
    <source>
        <dbReference type="ARBA" id="ARBA00022989"/>
    </source>
</evidence>
<dbReference type="Pfam" id="PF04791">
    <property type="entry name" value="LMBR1"/>
    <property type="match status" value="1"/>
</dbReference>
<dbReference type="InterPro" id="IPR006876">
    <property type="entry name" value="LMBR1-like_membr_prot"/>
</dbReference>
<evidence type="ECO:0000256" key="5">
    <source>
        <dbReference type="ARBA" id="ARBA00023136"/>
    </source>
</evidence>
<name>A0A3S5A5P0_9PLAT</name>
<evidence type="ECO:0000256" key="1">
    <source>
        <dbReference type="ARBA" id="ARBA00004141"/>
    </source>
</evidence>
<organism evidence="8 9">
    <name type="scientific">Protopolystoma xenopodis</name>
    <dbReference type="NCBI Taxonomy" id="117903"/>
    <lineage>
        <taxon>Eukaryota</taxon>
        <taxon>Metazoa</taxon>
        <taxon>Spiralia</taxon>
        <taxon>Lophotrochozoa</taxon>
        <taxon>Platyhelminthes</taxon>
        <taxon>Monogenea</taxon>
        <taxon>Polyopisthocotylea</taxon>
        <taxon>Polystomatidea</taxon>
        <taxon>Polystomatidae</taxon>
        <taxon>Protopolystoma</taxon>
    </lineage>
</organism>
<evidence type="ECO:0000256" key="3">
    <source>
        <dbReference type="ARBA" id="ARBA00022692"/>
    </source>
</evidence>
<evidence type="ECO:0000313" key="9">
    <source>
        <dbReference type="Proteomes" id="UP000784294"/>
    </source>
</evidence>
<evidence type="ECO:0000313" key="8">
    <source>
        <dbReference type="EMBL" id="VEL15651.1"/>
    </source>
</evidence>
<dbReference type="PANTHER" id="PTHR21355">
    <property type="entry name" value="G-PROTEIN COUPLED RECEPTOR-ASSOCIATED PROTEIN LMBRD2"/>
    <property type="match status" value="1"/>
</dbReference>
<dbReference type="Proteomes" id="UP000784294">
    <property type="component" value="Unassembled WGS sequence"/>
</dbReference>
<proteinExistence type="inferred from homology"/>
<evidence type="ECO:0000256" key="2">
    <source>
        <dbReference type="ARBA" id="ARBA00010487"/>
    </source>
</evidence>
<comment type="subcellular location">
    <subcellularLocation>
        <location evidence="1">Membrane</location>
        <topology evidence="1">Multi-pass membrane protein</topology>
    </subcellularLocation>
</comment>
<feature type="region of interest" description="Disordered" evidence="6">
    <location>
        <begin position="127"/>
        <end position="148"/>
    </location>
</feature>
<comment type="similarity">
    <text evidence="2">Belongs to the LIMR family.</text>
</comment>
<keyword evidence="3 7" id="KW-0812">Transmembrane</keyword>
<dbReference type="InterPro" id="IPR051584">
    <property type="entry name" value="GPCR-associated_LMBR1"/>
</dbReference>
<feature type="transmembrane region" description="Helical" evidence="7">
    <location>
        <begin position="83"/>
        <end position="105"/>
    </location>
</feature>
<reference evidence="8" key="1">
    <citation type="submission" date="2018-11" db="EMBL/GenBank/DDBJ databases">
        <authorList>
            <consortium name="Pathogen Informatics"/>
        </authorList>
    </citation>
    <scope>NUCLEOTIDE SEQUENCE</scope>
</reference>
<evidence type="ECO:0000256" key="6">
    <source>
        <dbReference type="SAM" id="MobiDB-lite"/>
    </source>
</evidence>
<protein>
    <submittedName>
        <fullName evidence="8">Uncharacterized protein</fullName>
    </submittedName>
</protein>
<keyword evidence="5 7" id="KW-0472">Membrane</keyword>
<dbReference type="EMBL" id="CAAALY010025340">
    <property type="protein sequence ID" value="VEL15651.1"/>
    <property type="molecule type" value="Genomic_DNA"/>
</dbReference>
<sequence length="172" mass="19221">MTVANVFPVTSPNTVVPSDGNVANSILSRAENFADSSSSTIPTSQDGAEYLMTSLKPASALRAEEFVETAYTRFMGHLYVVPFIARGFNIYFPCLVLILCMITYFRLGNRLLHWLGVPQLIDPTFSQEKPGHPWSQSSQGERQNFGQSQMESMDETLEAVEYGRLLLKRGKF</sequence>